<evidence type="ECO:0000256" key="2">
    <source>
        <dbReference type="ARBA" id="ARBA00022525"/>
    </source>
</evidence>
<keyword evidence="2" id="KW-0964">Secreted</keyword>
<dbReference type="PANTHER" id="PTHR11475:SF4">
    <property type="entry name" value="CHORION PEROXIDASE"/>
    <property type="match status" value="1"/>
</dbReference>
<dbReference type="Proteomes" id="UP001239909">
    <property type="component" value="Unassembled WGS sequence"/>
</dbReference>
<dbReference type="Pfam" id="PF00353">
    <property type="entry name" value="HemolysinCabind"/>
    <property type="match status" value="2"/>
</dbReference>
<evidence type="ECO:0000313" key="6">
    <source>
        <dbReference type="Proteomes" id="UP001239909"/>
    </source>
</evidence>
<dbReference type="PANTHER" id="PTHR11475">
    <property type="entry name" value="OXIDASE/PEROXIDASE"/>
    <property type="match status" value="1"/>
</dbReference>
<dbReference type="EMBL" id="BSYI01000001">
    <property type="protein sequence ID" value="GMG80792.1"/>
    <property type="molecule type" value="Genomic_DNA"/>
</dbReference>
<dbReference type="PROSITE" id="PS50292">
    <property type="entry name" value="PEROXIDASE_3"/>
    <property type="match status" value="1"/>
</dbReference>
<dbReference type="InterPro" id="IPR018511">
    <property type="entry name" value="Hemolysin-typ_Ca-bd_CS"/>
</dbReference>
<evidence type="ECO:0000256" key="3">
    <source>
        <dbReference type="ARBA" id="ARBA00023180"/>
    </source>
</evidence>
<keyword evidence="6" id="KW-1185">Reference proteome</keyword>
<keyword evidence="3" id="KW-0325">Glycoprotein</keyword>
<gene>
    <name evidence="5" type="ORF">LNKW23_00040</name>
</gene>
<evidence type="ECO:0000256" key="1">
    <source>
        <dbReference type="ARBA" id="ARBA00004613"/>
    </source>
</evidence>
<evidence type="ECO:0000256" key="4">
    <source>
        <dbReference type="SAM" id="MobiDB-lite"/>
    </source>
</evidence>
<dbReference type="InterPro" id="IPR037120">
    <property type="entry name" value="Haem_peroxidase_sf_animal"/>
</dbReference>
<protein>
    <recommendedName>
        <fullName evidence="7">Peroxidase</fullName>
    </recommendedName>
</protein>
<evidence type="ECO:0000313" key="5">
    <source>
        <dbReference type="EMBL" id="GMG80792.1"/>
    </source>
</evidence>
<dbReference type="PRINTS" id="PR00313">
    <property type="entry name" value="CABNDNGRPT"/>
</dbReference>
<dbReference type="RefSeq" id="WP_285669420.1">
    <property type="nucleotide sequence ID" value="NZ_BSYI01000001.1"/>
</dbReference>
<dbReference type="Gene3D" id="1.10.640.10">
    <property type="entry name" value="Haem peroxidase domain superfamily, animal type"/>
    <property type="match status" value="1"/>
</dbReference>
<feature type="region of interest" description="Disordered" evidence="4">
    <location>
        <begin position="562"/>
        <end position="584"/>
    </location>
</feature>
<dbReference type="InterPro" id="IPR010255">
    <property type="entry name" value="Haem_peroxidase_sf"/>
</dbReference>
<dbReference type="InterPro" id="IPR001343">
    <property type="entry name" value="Hemolysn_Ca-bd"/>
</dbReference>
<dbReference type="Gene3D" id="2.150.10.10">
    <property type="entry name" value="Serralysin-like metalloprotease, C-terminal"/>
    <property type="match status" value="1"/>
</dbReference>
<reference evidence="5 6" key="1">
    <citation type="submission" date="2023-04" db="EMBL/GenBank/DDBJ databases">
        <title>Marinoamorphus aggregata gen. nov., sp. Nov., isolate from tissue of brittle star Ophioplocus japonicus.</title>
        <authorList>
            <person name="Kawano K."/>
            <person name="Sawayama S."/>
            <person name="Nakagawa S."/>
        </authorList>
    </citation>
    <scope>NUCLEOTIDE SEQUENCE [LARGE SCALE GENOMIC DNA]</scope>
    <source>
        <strain evidence="5 6">NKW23</strain>
    </source>
</reference>
<evidence type="ECO:0008006" key="7">
    <source>
        <dbReference type="Google" id="ProtNLM"/>
    </source>
</evidence>
<dbReference type="Pfam" id="PF03098">
    <property type="entry name" value="An_peroxidase"/>
    <property type="match status" value="1"/>
</dbReference>
<comment type="caution">
    <text evidence="5">The sequence shown here is derived from an EMBL/GenBank/DDBJ whole genome shotgun (WGS) entry which is preliminary data.</text>
</comment>
<comment type="subcellular location">
    <subcellularLocation>
        <location evidence="1">Secreted</location>
    </subcellularLocation>
</comment>
<feature type="compositionally biased region" description="Gly residues" evidence="4">
    <location>
        <begin position="562"/>
        <end position="574"/>
    </location>
</feature>
<dbReference type="InterPro" id="IPR011049">
    <property type="entry name" value="Serralysin-like_metalloprot_C"/>
</dbReference>
<proteinExistence type="predicted"/>
<name>A0ABQ6LBJ9_9RHOB</name>
<dbReference type="InterPro" id="IPR019791">
    <property type="entry name" value="Haem_peroxidase_animal"/>
</dbReference>
<dbReference type="PRINTS" id="PR00457">
    <property type="entry name" value="ANPEROXIDASE"/>
</dbReference>
<dbReference type="SUPFAM" id="SSF48113">
    <property type="entry name" value="Heme-dependent peroxidases"/>
    <property type="match status" value="1"/>
</dbReference>
<sequence>MNDGSLGSEAVVTLRSQQDVVVEALRRLTAPAYGDGISAPTENPVPAIEVAEAVFTQGDADIPHPDGLSALWIFWGQFLDHDMDLTPEQEGEDAEFIKFEGEGAPFNVVRSEEYTGPGHDFVREQPNVITPLIDASNVYGSDSFRTLLLRAFEGGRMQSRPGPDGVDLLPDERELFIPFLDDIAADYAPSGEGFAAGDIRVQENPGLTSVHTLWLNEHNYWADRLAAEHPDWTDDELFASARAIVEVLIQQITYEEFLPHLIGADALGAYDGFDPDVDPQVSTEFSTAAYRFGHTAIPETFRFLDEGGLAASAEMALFEAFETDAVLLERGTSDLLRGVLETPAQAIDTKVVDSLNFLLFTPDGGLTGFSLPERNMLRGRDHGIDGYLSVRAQILGDVDAEALAGSTDFSVITADPAVQAELASVYPTLGDVDLWVGGLAEDKAPGAGIGPTVQAILAEQFAASRDGDPAFYLAREWANPALESEVRATLLSDVLARSGGVAHVQRDAFLASDRLGGTDGDDLIKGTEGADLLIGFAGADYLKGKDGADDLFGDEGADMVRGGTGSDGLSGGAGADKLMGEDGDDRIAGGPGHDLLVGGEGADIFVFDAADDGMDMVMGFDGAEDGIELRGFGAGTAVVEITHDAAMSTLSVDGVAVVQIWGAGHWSLDEAEITLIG</sequence>
<dbReference type="SUPFAM" id="SSF51120">
    <property type="entry name" value="beta-Roll"/>
    <property type="match status" value="1"/>
</dbReference>
<organism evidence="5 6">
    <name type="scientific">Paralimibaculum aggregatum</name>
    <dbReference type="NCBI Taxonomy" id="3036245"/>
    <lineage>
        <taxon>Bacteria</taxon>
        <taxon>Pseudomonadati</taxon>
        <taxon>Pseudomonadota</taxon>
        <taxon>Alphaproteobacteria</taxon>
        <taxon>Rhodobacterales</taxon>
        <taxon>Paracoccaceae</taxon>
        <taxon>Paralimibaculum</taxon>
    </lineage>
</organism>
<dbReference type="PROSITE" id="PS00330">
    <property type="entry name" value="HEMOLYSIN_CALCIUM"/>
    <property type="match status" value="2"/>
</dbReference>
<accession>A0ABQ6LBJ9</accession>